<dbReference type="Proteomes" id="UP000887576">
    <property type="component" value="Unplaced"/>
</dbReference>
<evidence type="ECO:0000313" key="1">
    <source>
        <dbReference type="Proteomes" id="UP000887576"/>
    </source>
</evidence>
<protein>
    <submittedName>
        <fullName evidence="2">Major facilitator superfamily (MFS) profile domain-containing protein</fullName>
    </submittedName>
</protein>
<name>A0AC34QKJ1_9BILA</name>
<dbReference type="WBParaSite" id="JU765_v2.g17058.t1">
    <property type="protein sequence ID" value="JU765_v2.g17058.t1"/>
    <property type="gene ID" value="JU765_v2.g17058"/>
</dbReference>
<evidence type="ECO:0000313" key="2">
    <source>
        <dbReference type="WBParaSite" id="JU765_v2.g17058.t1"/>
    </source>
</evidence>
<sequence length="525" mass="57959">MFRRWGTNFFLSRFDSLENVVGDQRKLIVLILLSTTLSILPVGYHIIVLNVPAETIQNAINQTLLREEGYLPSKGLMDFLWAFIVACQSIGALFGCLLLPPIQRSFGTKKALMLVNNGILLFSSFLLFMSFYVNTLFFLIAGRIMVGIYTGLGSALLPIFIQELAPKNIKGTLSCFVHIGVCAGSALGALLSITWILGGPSTWHLLLAIPAICGIIQIGTNYYIPDVPNYYLQRNDKARAAQAIKYYYSFEDFDDDVAIMEYKQLVTKTPNQVSFKEAFMDQKTREGIFLGMVVSASQIFSGSMAAVSYSTSMFTAVSFISFLIPFVPTLGALFSILLTLPALRFVETCGRKELLINTMTLCAIANWLMLIFSLLAEKMPDSYASIGFAMTFLLLGLGYNLGTGPVSYFIPGELVPPNASGIALGCGVAINWLCTMITNLIYYPLIEYTGGFSYLLFALPTTMSIILLYYKLPDNMINSKKSGELILTCNLSDYFENDDETYGTFETSSASSPQSSRPSTISRHI</sequence>
<accession>A0AC34QKJ1</accession>
<proteinExistence type="predicted"/>
<organism evidence="1 2">
    <name type="scientific">Panagrolaimus sp. JU765</name>
    <dbReference type="NCBI Taxonomy" id="591449"/>
    <lineage>
        <taxon>Eukaryota</taxon>
        <taxon>Metazoa</taxon>
        <taxon>Ecdysozoa</taxon>
        <taxon>Nematoda</taxon>
        <taxon>Chromadorea</taxon>
        <taxon>Rhabditida</taxon>
        <taxon>Tylenchina</taxon>
        <taxon>Panagrolaimomorpha</taxon>
        <taxon>Panagrolaimoidea</taxon>
        <taxon>Panagrolaimidae</taxon>
        <taxon>Panagrolaimus</taxon>
    </lineage>
</organism>
<reference evidence="2" key="1">
    <citation type="submission" date="2022-11" db="UniProtKB">
        <authorList>
            <consortium name="WormBaseParasite"/>
        </authorList>
    </citation>
    <scope>IDENTIFICATION</scope>
</reference>